<gene>
    <name evidence="2" type="ORF">GCM10010862_12330</name>
</gene>
<comment type="similarity">
    <text evidence="1">Belongs to the short-chain dehydrogenases/reductases (SDR) family.</text>
</comment>
<proteinExistence type="inferred from homology"/>
<dbReference type="NCBIfam" id="NF005559">
    <property type="entry name" value="PRK07231.1"/>
    <property type="match status" value="1"/>
</dbReference>
<dbReference type="InterPro" id="IPR050259">
    <property type="entry name" value="SDR"/>
</dbReference>
<dbReference type="Proteomes" id="UP001156691">
    <property type="component" value="Unassembled WGS sequence"/>
</dbReference>
<dbReference type="EMBL" id="BSNS01000007">
    <property type="protein sequence ID" value="GLQ53974.1"/>
    <property type="molecule type" value="Genomic_DNA"/>
</dbReference>
<dbReference type="PANTHER" id="PTHR42879:SF2">
    <property type="entry name" value="3-OXOACYL-[ACYL-CARRIER-PROTEIN] REDUCTASE FABG"/>
    <property type="match status" value="1"/>
</dbReference>
<evidence type="ECO:0000313" key="2">
    <source>
        <dbReference type="EMBL" id="GLQ53974.1"/>
    </source>
</evidence>
<dbReference type="Gene3D" id="3.40.50.720">
    <property type="entry name" value="NAD(P)-binding Rossmann-like Domain"/>
    <property type="match status" value="1"/>
</dbReference>
<sequence length="261" mass="27203">MLALDLKGKRALVTGANSGIGEATALMLADAGADVVVNYVDEAEAAEAVAAAIRAKGRRSFAIHANISDAGQVSSMVARMKQDWGGIDVLVNNAGIDGHAALGWEADVEAWRKVIDVNLLGTFFCSRAALGQMVAQRAGVIVNMSSVHERIPWGGFSAYTASKAAVSMLTKTLAQEAAPYGVRVLALAPGAVKTPINRNVWSDPAGLADLKRKIPMGRLAEPDEIARMVAVLASDFASYATGTTLFVDGGMTDFADFAHGG</sequence>
<organism evidence="2 3">
    <name type="scientific">Devosia nitrariae</name>
    <dbReference type="NCBI Taxonomy" id="2071872"/>
    <lineage>
        <taxon>Bacteria</taxon>
        <taxon>Pseudomonadati</taxon>
        <taxon>Pseudomonadota</taxon>
        <taxon>Alphaproteobacteria</taxon>
        <taxon>Hyphomicrobiales</taxon>
        <taxon>Devosiaceae</taxon>
        <taxon>Devosia</taxon>
    </lineage>
</organism>
<dbReference type="RefSeq" id="WP_284339422.1">
    <property type="nucleotide sequence ID" value="NZ_BSNS01000007.1"/>
</dbReference>
<comment type="caution">
    <text evidence="2">The sequence shown here is derived from an EMBL/GenBank/DDBJ whole genome shotgun (WGS) entry which is preliminary data.</text>
</comment>
<evidence type="ECO:0000256" key="1">
    <source>
        <dbReference type="ARBA" id="ARBA00006484"/>
    </source>
</evidence>
<name>A0ABQ5W275_9HYPH</name>
<dbReference type="PROSITE" id="PS00061">
    <property type="entry name" value="ADH_SHORT"/>
    <property type="match status" value="1"/>
</dbReference>
<dbReference type="PRINTS" id="PR00081">
    <property type="entry name" value="GDHRDH"/>
</dbReference>
<dbReference type="InterPro" id="IPR036291">
    <property type="entry name" value="NAD(P)-bd_dom_sf"/>
</dbReference>
<dbReference type="PANTHER" id="PTHR42879">
    <property type="entry name" value="3-OXOACYL-(ACYL-CARRIER-PROTEIN) REDUCTASE"/>
    <property type="match status" value="1"/>
</dbReference>
<dbReference type="Pfam" id="PF13561">
    <property type="entry name" value="adh_short_C2"/>
    <property type="match status" value="1"/>
</dbReference>
<dbReference type="NCBIfam" id="NF009466">
    <property type="entry name" value="PRK12826.1-2"/>
    <property type="match status" value="1"/>
</dbReference>
<dbReference type="InterPro" id="IPR002347">
    <property type="entry name" value="SDR_fam"/>
</dbReference>
<dbReference type="SUPFAM" id="SSF51735">
    <property type="entry name" value="NAD(P)-binding Rossmann-fold domains"/>
    <property type="match status" value="1"/>
</dbReference>
<reference evidence="3" key="1">
    <citation type="journal article" date="2019" name="Int. J. Syst. Evol. Microbiol.">
        <title>The Global Catalogue of Microorganisms (GCM) 10K type strain sequencing project: providing services to taxonomists for standard genome sequencing and annotation.</title>
        <authorList>
            <consortium name="The Broad Institute Genomics Platform"/>
            <consortium name="The Broad Institute Genome Sequencing Center for Infectious Disease"/>
            <person name="Wu L."/>
            <person name="Ma J."/>
        </authorList>
    </citation>
    <scope>NUCLEOTIDE SEQUENCE [LARGE SCALE GENOMIC DNA]</scope>
    <source>
        <strain evidence="3">NBRC 112416</strain>
    </source>
</reference>
<dbReference type="InterPro" id="IPR020904">
    <property type="entry name" value="Sc_DH/Rdtase_CS"/>
</dbReference>
<evidence type="ECO:0000313" key="3">
    <source>
        <dbReference type="Proteomes" id="UP001156691"/>
    </source>
</evidence>
<keyword evidence="3" id="KW-1185">Reference proteome</keyword>
<dbReference type="PRINTS" id="PR00080">
    <property type="entry name" value="SDRFAMILY"/>
</dbReference>
<accession>A0ABQ5W275</accession>
<protein>
    <submittedName>
        <fullName evidence="2">Glucose-1-dehydrogenase</fullName>
    </submittedName>
</protein>